<name>A0A162IQ02_9FUSO</name>
<dbReference type="Gene3D" id="3.30.1330.70">
    <property type="entry name" value="Holliday junction resolvase RusA"/>
    <property type="match status" value="1"/>
</dbReference>
<organism evidence="1 2">
    <name type="scientific">Fusobacterium necrophorum subsp. funduliforme</name>
    <dbReference type="NCBI Taxonomy" id="143387"/>
    <lineage>
        <taxon>Bacteria</taxon>
        <taxon>Fusobacteriati</taxon>
        <taxon>Fusobacteriota</taxon>
        <taxon>Fusobacteriia</taxon>
        <taxon>Fusobacteriales</taxon>
        <taxon>Fusobacteriaceae</taxon>
        <taxon>Fusobacterium</taxon>
    </lineage>
</organism>
<dbReference type="RefSeq" id="WP_009005981.1">
    <property type="nucleotide sequence ID" value="NZ_LVEA01000041.1"/>
</dbReference>
<evidence type="ECO:0000313" key="1">
    <source>
        <dbReference type="EMBL" id="KYL03687.1"/>
    </source>
</evidence>
<dbReference type="InterPro" id="IPR036614">
    <property type="entry name" value="RusA-like_sf"/>
</dbReference>
<comment type="caution">
    <text evidence="1">The sequence shown here is derived from an EMBL/GenBank/DDBJ whole genome shotgun (WGS) entry which is preliminary data.</text>
</comment>
<sequence length="119" mass="13866">MKKIFKIPIKINGKMGLNKIYAGVHWAIRSKDKEKMRLLVRSVVGLNHKQYEKPVHLKMSFKSRLDVSNHAYLFKLIEDSLVKCGILKDDTDKYVGKITLEKQKEFDGVIVEMEEIEEC</sequence>
<dbReference type="EMBL" id="LVEA01000041">
    <property type="protein sequence ID" value="KYL03687.1"/>
    <property type="molecule type" value="Genomic_DNA"/>
</dbReference>
<dbReference type="AlphaFoldDB" id="A0A162IQ02"/>
<protein>
    <submittedName>
        <fullName evidence="1">Uncharacterized protein</fullName>
    </submittedName>
</protein>
<dbReference type="GO" id="GO:0006310">
    <property type="term" value="P:DNA recombination"/>
    <property type="evidence" value="ECO:0007669"/>
    <property type="project" value="InterPro"/>
</dbReference>
<dbReference type="GO" id="GO:0006281">
    <property type="term" value="P:DNA repair"/>
    <property type="evidence" value="ECO:0007669"/>
    <property type="project" value="InterPro"/>
</dbReference>
<dbReference type="Proteomes" id="UP000075816">
    <property type="component" value="Unassembled WGS sequence"/>
</dbReference>
<dbReference type="GO" id="GO:0000287">
    <property type="term" value="F:magnesium ion binding"/>
    <property type="evidence" value="ECO:0007669"/>
    <property type="project" value="InterPro"/>
</dbReference>
<proteinExistence type="predicted"/>
<accession>A0A162IQ02</accession>
<gene>
    <name evidence="1" type="ORF">A2J07_11200</name>
</gene>
<reference evidence="1 2" key="1">
    <citation type="submission" date="2016-03" db="EMBL/GenBank/DDBJ databases">
        <title>Comparative genomics of human isolates of Fusobacterium necrophorum.</title>
        <authorList>
            <person name="Jensen A."/>
            <person name="Bank S."/>
            <person name="Andersen P.S."/>
            <person name="Kristensen L.H."/>
            <person name="Prag J."/>
        </authorList>
    </citation>
    <scope>NUCLEOTIDE SEQUENCE [LARGE SCALE GENOMIC DNA]</scope>
    <source>
        <strain evidence="1 2">LS_1264</strain>
    </source>
</reference>
<dbReference type="SUPFAM" id="SSF103084">
    <property type="entry name" value="Holliday junction resolvase RusA"/>
    <property type="match status" value="1"/>
</dbReference>
<evidence type="ECO:0000313" key="2">
    <source>
        <dbReference type="Proteomes" id="UP000075816"/>
    </source>
</evidence>